<sequence>MWSNEPRSLPDWVEQGYQILSVEIADADSEELARDRAGRELIAHREFTDELSDAEYAIEQLLNSGWLYEVDGKLRVTDPELEHDGG</sequence>
<dbReference type="Proteomes" id="UP000007954">
    <property type="component" value="Chromosome"/>
</dbReference>
<name>G0LIV9_HALWC</name>
<dbReference type="RefSeq" id="WP_014556001.1">
    <property type="nucleotide sequence ID" value="NC_017459.1"/>
</dbReference>
<dbReference type="AlphaFoldDB" id="G0LIV9"/>
<accession>G0LIV9</accession>
<dbReference type="HOGENOM" id="CLU_188835_0_0_2"/>
<dbReference type="OrthoDB" id="256940at2157"/>
<reference evidence="1 2" key="1">
    <citation type="journal article" date="2011" name="PLoS ONE">
        <title>Haloquadratum walsbyi: limited diversity in a global pond.</title>
        <authorList>
            <person name="Dyall-Smith M."/>
            <person name="Pfeiffer F."/>
            <person name="Klee K."/>
            <person name="Palm P."/>
            <person name="Gross K."/>
            <person name="Schuster S.C."/>
            <person name="Rampp M."/>
            <person name="Oesterhelt D."/>
        </authorList>
    </citation>
    <scope>NUCLEOTIDE SEQUENCE [LARGE SCALE GENOMIC DNA]</scope>
    <source>
        <strain evidence="2">DSM 16854 / JCM 12705 / C23</strain>
    </source>
</reference>
<evidence type="ECO:0000313" key="2">
    <source>
        <dbReference type="Proteomes" id="UP000007954"/>
    </source>
</evidence>
<proteinExistence type="predicted"/>
<gene>
    <name evidence="1" type="ordered locus">Hqrw_2516</name>
</gene>
<protein>
    <recommendedName>
        <fullName evidence="3">Homolog to phage PhiH1 repressor protein</fullName>
    </recommendedName>
</protein>
<dbReference type="EMBL" id="FR746099">
    <property type="protein sequence ID" value="CCC40361.1"/>
    <property type="molecule type" value="Genomic_DNA"/>
</dbReference>
<evidence type="ECO:0008006" key="3">
    <source>
        <dbReference type="Google" id="ProtNLM"/>
    </source>
</evidence>
<organism evidence="1 2">
    <name type="scientific">Haloquadratum walsbyi (strain DSM 16854 / JCM 12705 / C23)</name>
    <dbReference type="NCBI Taxonomy" id="768065"/>
    <lineage>
        <taxon>Archaea</taxon>
        <taxon>Methanobacteriati</taxon>
        <taxon>Methanobacteriota</taxon>
        <taxon>Stenosarchaea group</taxon>
        <taxon>Halobacteria</taxon>
        <taxon>Halobacteriales</taxon>
        <taxon>Haloferacaceae</taxon>
        <taxon>Haloquadratum</taxon>
    </lineage>
</organism>
<dbReference type="GeneID" id="12447234"/>
<dbReference type="KEGG" id="hwc:Hqrw_2516"/>
<evidence type="ECO:0000313" key="1">
    <source>
        <dbReference type="EMBL" id="CCC40361.1"/>
    </source>
</evidence>